<dbReference type="Pfam" id="PF00069">
    <property type="entry name" value="Pkinase"/>
    <property type="match status" value="1"/>
</dbReference>
<name>A0AAV5DRS6_ELECO</name>
<evidence type="ECO:0000256" key="1">
    <source>
        <dbReference type="PROSITE-ProRule" id="PRU10141"/>
    </source>
</evidence>
<reference evidence="3" key="1">
    <citation type="journal article" date="2018" name="DNA Res.">
        <title>Multiple hybrid de novo genome assembly of finger millet, an orphan allotetraploid crop.</title>
        <authorList>
            <person name="Hatakeyama M."/>
            <person name="Aluri S."/>
            <person name="Balachadran M.T."/>
            <person name="Sivarajan S.R."/>
            <person name="Patrignani A."/>
            <person name="Gruter S."/>
            <person name="Poveda L."/>
            <person name="Shimizu-Inatsugi R."/>
            <person name="Baeten J."/>
            <person name="Francoijs K.J."/>
            <person name="Nataraja K.N."/>
            <person name="Reddy Y.A.N."/>
            <person name="Phadnis S."/>
            <person name="Ravikumar R.L."/>
            <person name="Schlapbach R."/>
            <person name="Sreeman S.M."/>
            <person name="Shimizu K.K."/>
        </authorList>
    </citation>
    <scope>NUCLEOTIDE SEQUENCE</scope>
</reference>
<organism evidence="3 4">
    <name type="scientific">Eleusine coracana subsp. coracana</name>
    <dbReference type="NCBI Taxonomy" id="191504"/>
    <lineage>
        <taxon>Eukaryota</taxon>
        <taxon>Viridiplantae</taxon>
        <taxon>Streptophyta</taxon>
        <taxon>Embryophyta</taxon>
        <taxon>Tracheophyta</taxon>
        <taxon>Spermatophyta</taxon>
        <taxon>Magnoliopsida</taxon>
        <taxon>Liliopsida</taxon>
        <taxon>Poales</taxon>
        <taxon>Poaceae</taxon>
        <taxon>PACMAD clade</taxon>
        <taxon>Chloridoideae</taxon>
        <taxon>Cynodonteae</taxon>
        <taxon>Eleusininae</taxon>
        <taxon>Eleusine</taxon>
    </lineage>
</organism>
<keyword evidence="4" id="KW-1185">Reference proteome</keyword>
<dbReference type="InterPro" id="IPR000719">
    <property type="entry name" value="Prot_kinase_dom"/>
</dbReference>
<dbReference type="PANTHER" id="PTHR45707:SF80">
    <property type="entry name" value="PROTEIN KINASE DOMAIN-CONTAINING PROTEIN"/>
    <property type="match status" value="1"/>
</dbReference>
<keyword evidence="1" id="KW-0067">ATP-binding</keyword>
<evidence type="ECO:0000313" key="3">
    <source>
        <dbReference type="EMBL" id="GJN12807.1"/>
    </source>
</evidence>
<dbReference type="InterPro" id="IPR017441">
    <property type="entry name" value="Protein_kinase_ATP_BS"/>
</dbReference>
<feature type="binding site" evidence="1">
    <location>
        <position position="64"/>
    </location>
    <ligand>
        <name>ATP</name>
        <dbReference type="ChEBI" id="CHEBI:30616"/>
    </ligand>
</feature>
<keyword evidence="1" id="KW-0547">Nucleotide-binding</keyword>
<dbReference type="Proteomes" id="UP001054889">
    <property type="component" value="Unassembled WGS sequence"/>
</dbReference>
<dbReference type="AlphaFoldDB" id="A0AAV5DRS6"/>
<protein>
    <recommendedName>
        <fullName evidence="2">Protein kinase domain-containing protein</fullName>
    </recommendedName>
</protein>
<dbReference type="PROSITE" id="PS00107">
    <property type="entry name" value="PROTEIN_KINASE_ATP"/>
    <property type="match status" value="1"/>
</dbReference>
<dbReference type="SUPFAM" id="SSF56112">
    <property type="entry name" value="Protein kinase-like (PK-like)"/>
    <property type="match status" value="1"/>
</dbReference>
<dbReference type="Gene3D" id="1.10.510.10">
    <property type="entry name" value="Transferase(Phosphotransferase) domain 1"/>
    <property type="match status" value="1"/>
</dbReference>
<dbReference type="GO" id="GO:0005524">
    <property type="term" value="F:ATP binding"/>
    <property type="evidence" value="ECO:0007669"/>
    <property type="project" value="UniProtKB-UniRule"/>
</dbReference>
<dbReference type="PANTHER" id="PTHR45707">
    <property type="entry name" value="C2 CALCIUM/LIPID-BINDING PLANT PHOSPHORIBOSYLTRANSFERASE FAMILY PROTEIN"/>
    <property type="match status" value="1"/>
</dbReference>
<comment type="caution">
    <text evidence="3">The sequence shown here is derived from an EMBL/GenBank/DDBJ whole genome shotgun (WGS) entry which is preliminary data.</text>
</comment>
<sequence length="147" mass="16876">MTDNHKRERLEKALQDARVELIDLPVSLLEEITDDFSKDGLLGKGGFGNVYMGTLRNGLVAVKKISDVVVASEKSEDVVKRFCREFFCMMESKHKNIVRFLGYSFDVKFRKEGKSVERKMYICSEYVPNGCLHEYIKGRISHIHIAP</sequence>
<proteinExistence type="predicted"/>
<dbReference type="PROSITE" id="PS50011">
    <property type="entry name" value="PROTEIN_KINASE_DOM"/>
    <property type="match status" value="1"/>
</dbReference>
<gene>
    <name evidence="3" type="primary">ga31120</name>
    <name evidence="3" type="ORF">PR202_ga31120</name>
</gene>
<reference evidence="3" key="2">
    <citation type="submission" date="2021-12" db="EMBL/GenBank/DDBJ databases">
        <title>Resequencing data analysis of finger millet.</title>
        <authorList>
            <person name="Hatakeyama M."/>
            <person name="Aluri S."/>
            <person name="Balachadran M.T."/>
            <person name="Sivarajan S.R."/>
            <person name="Poveda L."/>
            <person name="Shimizu-Inatsugi R."/>
            <person name="Schlapbach R."/>
            <person name="Sreeman S.M."/>
            <person name="Shimizu K.K."/>
        </authorList>
    </citation>
    <scope>NUCLEOTIDE SEQUENCE</scope>
</reference>
<accession>A0AAV5DRS6</accession>
<evidence type="ECO:0000313" key="4">
    <source>
        <dbReference type="Proteomes" id="UP001054889"/>
    </source>
</evidence>
<dbReference type="InterPro" id="IPR011009">
    <property type="entry name" value="Kinase-like_dom_sf"/>
</dbReference>
<feature type="domain" description="Protein kinase" evidence="2">
    <location>
        <begin position="36"/>
        <end position="147"/>
    </location>
</feature>
<dbReference type="GO" id="GO:0004672">
    <property type="term" value="F:protein kinase activity"/>
    <property type="evidence" value="ECO:0007669"/>
    <property type="project" value="InterPro"/>
</dbReference>
<dbReference type="EMBL" id="BQKI01000025">
    <property type="protein sequence ID" value="GJN12807.1"/>
    <property type="molecule type" value="Genomic_DNA"/>
</dbReference>
<evidence type="ECO:0000259" key="2">
    <source>
        <dbReference type="PROSITE" id="PS50011"/>
    </source>
</evidence>